<reference evidence="3 4" key="1">
    <citation type="submission" date="2016-10" db="EMBL/GenBank/DDBJ databases">
        <authorList>
            <person name="de Groot N.N."/>
        </authorList>
    </citation>
    <scope>NUCLEOTIDE SEQUENCE [LARGE SCALE GENOMIC DNA]</scope>
    <source>
        <strain evidence="3 4">DSM 26656</strain>
    </source>
</reference>
<keyword evidence="3" id="KW-0966">Cell projection</keyword>
<accession>A0A1H5XNI7</accession>
<feature type="transmembrane region" description="Helical" evidence="2">
    <location>
        <begin position="20"/>
        <end position="37"/>
    </location>
</feature>
<feature type="region of interest" description="Disordered" evidence="1">
    <location>
        <begin position="196"/>
        <end position="223"/>
    </location>
</feature>
<keyword evidence="2" id="KW-0812">Transmembrane</keyword>
<name>A0A1H5XNI7_9HYPH</name>
<proteinExistence type="predicted"/>
<keyword evidence="3" id="KW-0969">Cilium</keyword>
<sequence length="488" mass="51448">MGQTLQSLFGLDLSTAQKVLVASVVILVLLILLGLFVRQIKGGRLRLRGQGSGRTRQPRLGVVDTHDLDRQRQLVLIRRDNVEHLIMIGGASDVVVETNILRSGARATMPMQTDLQAPDRPLPFESLVPTAEPTRLDLIEEPRRAPPSAPIAVTPPAPEMLPPLPHRPVQTQTQAEAAAGVAVGAGVAAALGAARPGYSASPASSAPPPISTAPAPNFARDHAPAPAVSAGELDDMARQLEEALKRPFSAVRQSNATPEPQPRDNAPSPLKPPVEPPKPVVEAPPIEKPAPAQPAAAPSAQIPPAPTVPAPVTPTPTPPAPPVTGGRKTALPVDVEAELEMALGLRPERTGLQTPSPWPIKPPSFAPPERVGEARPVESKPDPIKPEPARDDGDEDDKQLGPAVSEAKEAASEPASETDREEGKLVEKPEPEAKPEPESESKPVSQAASKPEPEVEARSEPKAIDPFSVDAIEAEFARLLGRDPKSKS</sequence>
<feature type="compositionally biased region" description="Basic and acidic residues" evidence="1">
    <location>
        <begin position="406"/>
        <end position="441"/>
    </location>
</feature>
<feature type="compositionally biased region" description="Pro residues" evidence="1">
    <location>
        <begin position="356"/>
        <end position="366"/>
    </location>
</feature>
<dbReference type="InterPro" id="IPR052205">
    <property type="entry name" value="FliO/MopB"/>
</dbReference>
<evidence type="ECO:0000256" key="2">
    <source>
        <dbReference type="SAM" id="Phobius"/>
    </source>
</evidence>
<feature type="compositionally biased region" description="Basic and acidic residues" evidence="1">
    <location>
        <begin position="370"/>
        <end position="391"/>
    </location>
</feature>
<keyword evidence="2" id="KW-0472">Membrane</keyword>
<feature type="compositionally biased region" description="Basic and acidic residues" evidence="1">
    <location>
        <begin position="451"/>
        <end position="463"/>
    </location>
</feature>
<feature type="region of interest" description="Disordered" evidence="1">
    <location>
        <begin position="247"/>
        <end position="469"/>
    </location>
</feature>
<dbReference type="AlphaFoldDB" id="A0A1H5XNI7"/>
<dbReference type="Proteomes" id="UP000236743">
    <property type="component" value="Unassembled WGS sequence"/>
</dbReference>
<organism evidence="3 4">
    <name type="scientific">Bosea lathyri</name>
    <dbReference type="NCBI Taxonomy" id="1036778"/>
    <lineage>
        <taxon>Bacteria</taxon>
        <taxon>Pseudomonadati</taxon>
        <taxon>Pseudomonadota</taxon>
        <taxon>Alphaproteobacteria</taxon>
        <taxon>Hyphomicrobiales</taxon>
        <taxon>Boseaceae</taxon>
        <taxon>Bosea</taxon>
    </lineage>
</organism>
<evidence type="ECO:0000313" key="3">
    <source>
        <dbReference type="EMBL" id="SEG13341.1"/>
    </source>
</evidence>
<dbReference type="PANTHER" id="PTHR38766">
    <property type="entry name" value="FLAGELLAR PROTEIN FLIO"/>
    <property type="match status" value="1"/>
</dbReference>
<keyword evidence="2" id="KW-1133">Transmembrane helix</keyword>
<dbReference type="EMBL" id="FNUY01000003">
    <property type="protein sequence ID" value="SEG13341.1"/>
    <property type="molecule type" value="Genomic_DNA"/>
</dbReference>
<feature type="region of interest" description="Disordered" evidence="1">
    <location>
        <begin position="140"/>
        <end position="176"/>
    </location>
</feature>
<evidence type="ECO:0000256" key="1">
    <source>
        <dbReference type="SAM" id="MobiDB-lite"/>
    </source>
</evidence>
<evidence type="ECO:0000313" key="4">
    <source>
        <dbReference type="Proteomes" id="UP000236743"/>
    </source>
</evidence>
<feature type="compositionally biased region" description="Pro residues" evidence="1">
    <location>
        <begin position="269"/>
        <end position="279"/>
    </location>
</feature>
<gene>
    <name evidence="3" type="ORF">SAMN04488115_103322</name>
</gene>
<feature type="compositionally biased region" description="Pro residues" evidence="1">
    <location>
        <begin position="301"/>
        <end position="322"/>
    </location>
</feature>
<dbReference type="PANTHER" id="PTHR38766:SF1">
    <property type="entry name" value="FLAGELLAR PROTEIN FLIO"/>
    <property type="match status" value="1"/>
</dbReference>
<feature type="compositionally biased region" description="Pro residues" evidence="1">
    <location>
        <begin position="145"/>
        <end position="166"/>
    </location>
</feature>
<protein>
    <submittedName>
        <fullName evidence="3">Flagellar biosynthesis protein, FliO</fullName>
    </submittedName>
</protein>
<keyword evidence="4" id="KW-1185">Reference proteome</keyword>
<keyword evidence="3" id="KW-0282">Flagellum</keyword>